<keyword evidence="4" id="KW-1185">Reference proteome</keyword>
<dbReference type="GeneID" id="70217249"/>
<evidence type="ECO:0000256" key="1">
    <source>
        <dbReference type="SAM" id="MobiDB-lite"/>
    </source>
</evidence>
<dbReference type="InterPro" id="IPR024630">
    <property type="entry name" value="Stc1"/>
</dbReference>
<evidence type="ECO:0000313" key="4">
    <source>
        <dbReference type="Proteomes" id="UP000720189"/>
    </source>
</evidence>
<feature type="region of interest" description="Disordered" evidence="1">
    <location>
        <begin position="308"/>
        <end position="369"/>
    </location>
</feature>
<protein>
    <recommendedName>
        <fullName evidence="2">Stc1 domain-containing protein</fullName>
    </recommendedName>
</protein>
<organism evidence="3 4">
    <name type="scientific">Fusarium redolens</name>
    <dbReference type="NCBI Taxonomy" id="48865"/>
    <lineage>
        <taxon>Eukaryota</taxon>
        <taxon>Fungi</taxon>
        <taxon>Dikarya</taxon>
        <taxon>Ascomycota</taxon>
        <taxon>Pezizomycotina</taxon>
        <taxon>Sordariomycetes</taxon>
        <taxon>Hypocreomycetidae</taxon>
        <taxon>Hypocreales</taxon>
        <taxon>Nectriaceae</taxon>
        <taxon>Fusarium</taxon>
        <taxon>Fusarium redolens species complex</taxon>
    </lineage>
</organism>
<feature type="compositionally biased region" description="Polar residues" evidence="1">
    <location>
        <begin position="409"/>
        <end position="427"/>
    </location>
</feature>
<name>A0A9P9HN31_FUSRE</name>
<feature type="compositionally biased region" description="Low complexity" evidence="1">
    <location>
        <begin position="272"/>
        <end position="286"/>
    </location>
</feature>
<dbReference type="RefSeq" id="XP_046052365.1">
    <property type="nucleotide sequence ID" value="XM_046187295.1"/>
</dbReference>
<comment type="caution">
    <text evidence="3">The sequence shown here is derived from an EMBL/GenBank/DDBJ whole genome shotgun (WGS) entry which is preliminary data.</text>
</comment>
<feature type="region of interest" description="Disordered" evidence="1">
    <location>
        <begin position="271"/>
        <end position="292"/>
    </location>
</feature>
<proteinExistence type="predicted"/>
<reference evidence="3" key="1">
    <citation type="journal article" date="2021" name="Nat. Commun.">
        <title>Genetic determinants of endophytism in the Arabidopsis root mycobiome.</title>
        <authorList>
            <person name="Mesny F."/>
            <person name="Miyauchi S."/>
            <person name="Thiergart T."/>
            <person name="Pickel B."/>
            <person name="Atanasova L."/>
            <person name="Karlsson M."/>
            <person name="Huettel B."/>
            <person name="Barry K.W."/>
            <person name="Haridas S."/>
            <person name="Chen C."/>
            <person name="Bauer D."/>
            <person name="Andreopoulos W."/>
            <person name="Pangilinan J."/>
            <person name="LaButti K."/>
            <person name="Riley R."/>
            <person name="Lipzen A."/>
            <person name="Clum A."/>
            <person name="Drula E."/>
            <person name="Henrissat B."/>
            <person name="Kohler A."/>
            <person name="Grigoriev I.V."/>
            <person name="Martin F.M."/>
            <person name="Hacquard S."/>
        </authorList>
    </citation>
    <scope>NUCLEOTIDE SEQUENCE</scope>
    <source>
        <strain evidence="3">MPI-CAGE-AT-0023</strain>
    </source>
</reference>
<evidence type="ECO:0000313" key="3">
    <source>
        <dbReference type="EMBL" id="KAH7259657.1"/>
    </source>
</evidence>
<dbReference type="EMBL" id="JAGMUX010000005">
    <property type="protein sequence ID" value="KAH7259657.1"/>
    <property type="molecule type" value="Genomic_DNA"/>
</dbReference>
<dbReference type="AlphaFoldDB" id="A0A9P9HN31"/>
<accession>A0A9P9HN31</accession>
<feature type="compositionally biased region" description="Low complexity" evidence="1">
    <location>
        <begin position="319"/>
        <end position="334"/>
    </location>
</feature>
<feature type="domain" description="Stc1" evidence="2">
    <location>
        <begin position="27"/>
        <end position="108"/>
    </location>
</feature>
<evidence type="ECO:0000259" key="2">
    <source>
        <dbReference type="Pfam" id="PF12898"/>
    </source>
</evidence>
<gene>
    <name evidence="3" type="ORF">BKA55DRAFT_506795</name>
</gene>
<feature type="region of interest" description="Disordered" evidence="1">
    <location>
        <begin position="392"/>
        <end position="427"/>
    </location>
</feature>
<dbReference type="Pfam" id="PF12898">
    <property type="entry name" value="Stc1"/>
    <property type="match status" value="1"/>
</dbReference>
<sequence>MPNKNKGGYKPLRGCDDSVTSPLILFRCASGEEWKPLDMFSKAQQRNTRYLIDAGRKVDPANTGMICKEHNQAPALEHWCIGCLRTLPYDAFSLNQRRLEDWRCTQCVGWDTVAEPSVVPIPKATGHVSVEEEEMMSQGYHAPIEVAQFFDDDDLPGAPITSPESLGLDPTNEDDNKVFNEVVRGSSQTVHTSATRTFASTTSSVAGDNMSTTSSRATLPPHLQKMLPERLASLSIDEDSVSSSSKVVLPQVSQKAKEFPPHLRGLKITQRAATSSTTGSVSTATTVRKDQEEAAAARKITFNAWDSMGQRHTASKNPTVMSSSASEVSTTEESYQGAKIADGWDDIPPMKEVPTRSGSQWPKHSEADLRKQQQANFHTNNKWKKTNDRYFTQPNIMDQAEDSPGPQHSGRSIQSRNNFNMFDALSN</sequence>
<dbReference type="Proteomes" id="UP000720189">
    <property type="component" value="Unassembled WGS sequence"/>
</dbReference>
<dbReference type="OrthoDB" id="3514033at2759"/>